<protein>
    <submittedName>
        <fullName evidence="2">Transposase</fullName>
    </submittedName>
</protein>
<dbReference type="GO" id="GO:0006313">
    <property type="term" value="P:DNA transposition"/>
    <property type="evidence" value="ECO:0007669"/>
    <property type="project" value="InterPro"/>
</dbReference>
<proteinExistence type="predicted"/>
<sequence>MPKRRDIFFIVAIKSNFKIIDYSMKLDKSFIYRDRGINSGKKQVDGKFVYMYEDTMMRVDEETNLIKKIREGTKTQKDLEEERPGLGKFSILSNMDDDPENVYGMYKMREEVEQAFDAMKNELENDKVYLHTVDGVREYFFLSFISLYIYFRILETLKTRNMSSKISVKETLRETSKIYAMVHGARISTAEIPEKTQKMANIFGLKLSPKIVWN</sequence>
<accession>T0ZK63</accession>
<feature type="domain" description="Transposase IS4-like" evidence="1">
    <location>
        <begin position="5"/>
        <end position="147"/>
    </location>
</feature>
<reference evidence="2" key="2">
    <citation type="journal article" date="2014" name="ISME J.">
        <title>Microbial stratification in low pH oxic and suboxic macroscopic growths along an acid mine drainage.</title>
        <authorList>
            <person name="Mendez-Garcia C."/>
            <person name="Mesa V."/>
            <person name="Sprenger R.R."/>
            <person name="Richter M."/>
            <person name="Diez M.S."/>
            <person name="Solano J."/>
            <person name="Bargiela R."/>
            <person name="Golyshina O.V."/>
            <person name="Manteca A."/>
            <person name="Ramos J.L."/>
            <person name="Gallego J.R."/>
            <person name="Llorente I."/>
            <person name="Martins Dos Santos V.A."/>
            <person name="Jensen O.N."/>
            <person name="Pelaez A.I."/>
            <person name="Sanchez J."/>
            <person name="Ferrer M."/>
        </authorList>
    </citation>
    <scope>NUCLEOTIDE SEQUENCE</scope>
</reference>
<dbReference type="EMBL" id="AUZX01015422">
    <property type="protein sequence ID" value="EQD29094.1"/>
    <property type="molecule type" value="Genomic_DNA"/>
</dbReference>
<dbReference type="GO" id="GO:0004803">
    <property type="term" value="F:transposase activity"/>
    <property type="evidence" value="ECO:0007669"/>
    <property type="project" value="InterPro"/>
</dbReference>
<evidence type="ECO:0000313" key="2">
    <source>
        <dbReference type="EMBL" id="EQD29094.1"/>
    </source>
</evidence>
<dbReference type="GO" id="GO:0003677">
    <property type="term" value="F:DNA binding"/>
    <property type="evidence" value="ECO:0007669"/>
    <property type="project" value="InterPro"/>
</dbReference>
<dbReference type="Pfam" id="PF01609">
    <property type="entry name" value="DDE_Tnp_1"/>
    <property type="match status" value="1"/>
</dbReference>
<dbReference type="AlphaFoldDB" id="T0ZK63"/>
<dbReference type="InterPro" id="IPR002559">
    <property type="entry name" value="Transposase_11"/>
</dbReference>
<gene>
    <name evidence="2" type="ORF">B1A_20880</name>
</gene>
<organism evidence="2">
    <name type="scientific">mine drainage metagenome</name>
    <dbReference type="NCBI Taxonomy" id="410659"/>
    <lineage>
        <taxon>unclassified sequences</taxon>
        <taxon>metagenomes</taxon>
        <taxon>ecological metagenomes</taxon>
    </lineage>
</organism>
<comment type="caution">
    <text evidence="2">The sequence shown here is derived from an EMBL/GenBank/DDBJ whole genome shotgun (WGS) entry which is preliminary data.</text>
</comment>
<reference evidence="2" key="1">
    <citation type="submission" date="2013-08" db="EMBL/GenBank/DDBJ databases">
        <authorList>
            <person name="Mendez C."/>
            <person name="Richter M."/>
            <person name="Ferrer M."/>
            <person name="Sanchez J."/>
        </authorList>
    </citation>
    <scope>NUCLEOTIDE SEQUENCE</scope>
</reference>
<evidence type="ECO:0000259" key="1">
    <source>
        <dbReference type="Pfam" id="PF01609"/>
    </source>
</evidence>
<name>T0ZK63_9ZZZZ</name>